<dbReference type="EMBL" id="CP001336">
    <property type="protein sequence ID" value="ACL22164.1"/>
    <property type="molecule type" value="Genomic_DNA"/>
</dbReference>
<gene>
    <name evidence="1" type="ordered locus">Dhaf_4156</name>
</gene>
<proteinExistence type="predicted"/>
<evidence type="ECO:0000313" key="1">
    <source>
        <dbReference type="EMBL" id="ACL22164.1"/>
    </source>
</evidence>
<sequence length="30" mass="3684">MKVLYKQDTFMSKIEFVSEENVVMFYLHLN</sequence>
<name>B8FTS2_DESHD</name>
<dbReference type="HOGENOM" id="CLU_3403166_0_0_9"/>
<dbReference type="AlphaFoldDB" id="B8FTS2"/>
<evidence type="ECO:0000313" key="2">
    <source>
        <dbReference type="Proteomes" id="UP000007726"/>
    </source>
</evidence>
<protein>
    <submittedName>
        <fullName evidence="1">Uncharacterized protein</fullName>
    </submittedName>
</protein>
<organism evidence="1 2">
    <name type="scientific">Desulfitobacterium hafniense (strain DSM 10664 / DCB-2)</name>
    <dbReference type="NCBI Taxonomy" id="272564"/>
    <lineage>
        <taxon>Bacteria</taxon>
        <taxon>Bacillati</taxon>
        <taxon>Bacillota</taxon>
        <taxon>Clostridia</taxon>
        <taxon>Eubacteriales</taxon>
        <taxon>Desulfitobacteriaceae</taxon>
        <taxon>Desulfitobacterium</taxon>
    </lineage>
</organism>
<dbReference type="Proteomes" id="UP000007726">
    <property type="component" value="Chromosome"/>
</dbReference>
<accession>B8FTS2</accession>
<dbReference type="KEGG" id="dhd:Dhaf_4156"/>
<reference evidence="1 2" key="1">
    <citation type="journal article" date="2012" name="BMC Microbiol.">
        <title>Genome sequence of Desulfitobacterium hafniense DCB-2, a Gram-positive anaerobe capable of dehalogenation and metal reduction.</title>
        <authorList>
            <person name="Kim S.H."/>
            <person name="Harzman C."/>
            <person name="Davis J.K."/>
            <person name="Hutcheson R."/>
            <person name="Broderick J.B."/>
            <person name="Marsh T.L."/>
            <person name="Tiedje J.M."/>
        </authorList>
    </citation>
    <scope>NUCLEOTIDE SEQUENCE [LARGE SCALE GENOMIC DNA]</scope>
    <source>
        <strain evidence="2">DSM 10664 / DCB-2</strain>
    </source>
</reference>